<dbReference type="GO" id="GO:0005737">
    <property type="term" value="C:cytoplasm"/>
    <property type="evidence" value="ECO:0007669"/>
    <property type="project" value="TreeGrafter"/>
</dbReference>
<dbReference type="Proteomes" id="UP000255139">
    <property type="component" value="Unassembled WGS sequence"/>
</dbReference>
<dbReference type="Gene3D" id="3.30.930.10">
    <property type="entry name" value="Bira Bifunctional Protein, Domain 2"/>
    <property type="match status" value="1"/>
</dbReference>
<dbReference type="InterPro" id="IPR004143">
    <property type="entry name" value="BPL_LPL_catalytic"/>
</dbReference>
<dbReference type="PANTHER" id="PTHR12835">
    <property type="entry name" value="BIOTIN PROTEIN LIGASE"/>
    <property type="match status" value="1"/>
</dbReference>
<reference evidence="3 6" key="2">
    <citation type="submission" date="2018-06" db="EMBL/GenBank/DDBJ databases">
        <authorList>
            <consortium name="Pathogen Informatics"/>
            <person name="Doyle S."/>
        </authorList>
    </citation>
    <scope>NUCLEOTIDE SEQUENCE [LARGE SCALE GENOMIC DNA]</scope>
    <source>
        <strain evidence="3 6">NCTC12714</strain>
    </source>
</reference>
<evidence type="ECO:0000313" key="4">
    <source>
        <dbReference type="EMBL" id="TLE01635.1"/>
    </source>
</evidence>
<dbReference type="SUPFAM" id="SSF55681">
    <property type="entry name" value="Class II aaRS and biotin synthetases"/>
    <property type="match status" value="1"/>
</dbReference>
<reference evidence="4 5" key="1">
    <citation type="journal article" date="2014" name="Genome Announc.">
        <title>Draft genome sequences of eight enterohepatic helicobacter species isolated from both laboratory and wild rodents.</title>
        <authorList>
            <person name="Sheh A."/>
            <person name="Shen Z."/>
            <person name="Fox J.G."/>
        </authorList>
    </citation>
    <scope>NUCLEOTIDE SEQUENCE [LARGE SCALE GENOMIC DNA]</scope>
    <source>
        <strain evidence="4 5">ST1</strain>
    </source>
</reference>
<dbReference type="EC" id="6.3.4.15" evidence="3 4"/>
<proteinExistence type="predicted"/>
<evidence type="ECO:0000313" key="6">
    <source>
        <dbReference type="Proteomes" id="UP000255139"/>
    </source>
</evidence>
<protein>
    <submittedName>
        <fullName evidence="4">Biotin--[acetyl-CoA-carboxylase] ligase</fullName>
        <ecNumber evidence="3 4">6.3.4.15</ecNumber>
    </submittedName>
    <submittedName>
        <fullName evidence="3">Biotin-protein ligase</fullName>
    </submittedName>
</protein>
<dbReference type="STRING" id="216.LS73_09420"/>
<evidence type="ECO:0000256" key="1">
    <source>
        <dbReference type="ARBA" id="ARBA00022598"/>
    </source>
</evidence>
<accession>A0A099TVH3</accession>
<dbReference type="PANTHER" id="PTHR12835:SF5">
    <property type="entry name" value="BIOTIN--PROTEIN LIGASE"/>
    <property type="match status" value="1"/>
</dbReference>
<dbReference type="InterPro" id="IPR045864">
    <property type="entry name" value="aa-tRNA-synth_II/BPL/LPL"/>
</dbReference>
<dbReference type="EMBL" id="UGJE01000002">
    <property type="protein sequence ID" value="STQ86252.1"/>
    <property type="molecule type" value="Genomic_DNA"/>
</dbReference>
<dbReference type="InterPro" id="IPR004408">
    <property type="entry name" value="Biotin_CoA_COase_ligase"/>
</dbReference>
<gene>
    <name evidence="3" type="primary">birA</name>
    <name evidence="4" type="ORF">LS73_000380</name>
    <name evidence="3" type="ORF">NCTC12714_01056</name>
</gene>
<keyword evidence="1 3" id="KW-0436">Ligase</keyword>
<name>A0A099TVH3_9HELI</name>
<evidence type="ECO:0000313" key="3">
    <source>
        <dbReference type="EMBL" id="STQ86252.1"/>
    </source>
</evidence>
<sequence>MRLYFFKEISSTQEFLYSYLKNKSDDIPILVVALHQTNGIGSRANKWISPNEGIYFSFAIHKSYLPSDLPLQSSSIYFGWLFLQRLRKYNKHVWLKWPNDIYIGDVCPSLVNSESSLDSMTSIQSASSCNKSDISMGKIGGIMTQVAGQSVVCGMGINLFDSFYASLYPHSSQQNTDQILNEVLGFLNLNSVESSQILWLESTKDLARVSDYMSFVDIPSIEVNIADTSFFTNIAWRDVFAKYRQEFYKNNNVIAHIIKDGIEEEVNLSNCTLCEDGSLMKDGKKFYNMR</sequence>
<dbReference type="NCBIfam" id="TIGR00121">
    <property type="entry name" value="birA_ligase"/>
    <property type="match status" value="1"/>
</dbReference>
<dbReference type="Proteomes" id="UP000029922">
    <property type="component" value="Unassembled WGS sequence"/>
</dbReference>
<dbReference type="OrthoDB" id="9807064at2"/>
<dbReference type="RefSeq" id="WP_034559413.1">
    <property type="nucleotide sequence ID" value="NZ_FZML01000010.1"/>
</dbReference>
<dbReference type="AlphaFoldDB" id="A0A099TVH3"/>
<evidence type="ECO:0000259" key="2">
    <source>
        <dbReference type="Pfam" id="PF03099"/>
    </source>
</evidence>
<organism evidence="3 6">
    <name type="scientific">Helicobacter muridarum</name>
    <dbReference type="NCBI Taxonomy" id="216"/>
    <lineage>
        <taxon>Bacteria</taxon>
        <taxon>Pseudomonadati</taxon>
        <taxon>Campylobacterota</taxon>
        <taxon>Epsilonproteobacteria</taxon>
        <taxon>Campylobacterales</taxon>
        <taxon>Helicobacteraceae</taxon>
        <taxon>Helicobacter</taxon>
    </lineage>
</organism>
<evidence type="ECO:0000313" key="5">
    <source>
        <dbReference type="Proteomes" id="UP000029922"/>
    </source>
</evidence>
<dbReference type="EMBL" id="JRPD02000001">
    <property type="protein sequence ID" value="TLE01635.1"/>
    <property type="molecule type" value="Genomic_DNA"/>
</dbReference>
<dbReference type="Pfam" id="PF03099">
    <property type="entry name" value="BPL_LplA_LipB"/>
    <property type="match status" value="1"/>
</dbReference>
<dbReference type="GO" id="GO:0004077">
    <property type="term" value="F:biotin--[biotin carboxyl-carrier protein] ligase activity"/>
    <property type="evidence" value="ECO:0007669"/>
    <property type="project" value="UniProtKB-EC"/>
</dbReference>
<keyword evidence="6" id="KW-1185">Reference proteome</keyword>
<feature type="domain" description="BPL/LPL catalytic" evidence="2">
    <location>
        <begin position="6"/>
        <end position="105"/>
    </location>
</feature>